<proteinExistence type="predicted"/>
<dbReference type="Pfam" id="PF12777">
    <property type="entry name" value="MT"/>
    <property type="match status" value="1"/>
</dbReference>
<evidence type="ECO:0000313" key="2">
    <source>
        <dbReference type="EMBL" id="CAH1646427.1"/>
    </source>
</evidence>
<dbReference type="GO" id="GO:0007018">
    <property type="term" value="P:microtubule-based movement"/>
    <property type="evidence" value="ECO:0007669"/>
    <property type="project" value="InterPro"/>
</dbReference>
<dbReference type="EMBL" id="LR824539">
    <property type="protein sequence ID" value="CAH1646427.1"/>
    <property type="molecule type" value="Genomic_DNA"/>
</dbReference>
<protein>
    <recommendedName>
        <fullName evidence="1">Dynein heavy chain coiled coil stalk domain-containing protein</fullName>
    </recommendedName>
</protein>
<evidence type="ECO:0000313" key="3">
    <source>
        <dbReference type="Proteomes" id="UP001153321"/>
    </source>
</evidence>
<dbReference type="PANTHER" id="PTHR45703">
    <property type="entry name" value="DYNEIN HEAVY CHAIN"/>
    <property type="match status" value="1"/>
</dbReference>
<keyword evidence="3" id="KW-1185">Reference proteome</keyword>
<gene>
    <name evidence="2" type="ORF">SPLIT_LOCUS11779</name>
</gene>
<dbReference type="InterPro" id="IPR026983">
    <property type="entry name" value="DHC"/>
</dbReference>
<organism evidence="2 3">
    <name type="scientific">Spodoptera littoralis</name>
    <name type="common">Egyptian cotton leafworm</name>
    <dbReference type="NCBI Taxonomy" id="7109"/>
    <lineage>
        <taxon>Eukaryota</taxon>
        <taxon>Metazoa</taxon>
        <taxon>Ecdysozoa</taxon>
        <taxon>Arthropoda</taxon>
        <taxon>Hexapoda</taxon>
        <taxon>Insecta</taxon>
        <taxon>Pterygota</taxon>
        <taxon>Neoptera</taxon>
        <taxon>Endopterygota</taxon>
        <taxon>Lepidoptera</taxon>
        <taxon>Glossata</taxon>
        <taxon>Ditrysia</taxon>
        <taxon>Noctuoidea</taxon>
        <taxon>Noctuidae</taxon>
        <taxon>Amphipyrinae</taxon>
        <taxon>Spodoptera</taxon>
    </lineage>
</organism>
<dbReference type="InterPro" id="IPR024743">
    <property type="entry name" value="Dynein_HC_stalk"/>
</dbReference>
<dbReference type="GO" id="GO:0051959">
    <property type="term" value="F:dynein light intermediate chain binding"/>
    <property type="evidence" value="ECO:0007669"/>
    <property type="project" value="InterPro"/>
</dbReference>
<dbReference type="GO" id="GO:0045505">
    <property type="term" value="F:dynein intermediate chain binding"/>
    <property type="evidence" value="ECO:0007669"/>
    <property type="project" value="InterPro"/>
</dbReference>
<dbReference type="Gene3D" id="1.20.920.60">
    <property type="match status" value="1"/>
</dbReference>
<reference evidence="2" key="1">
    <citation type="submission" date="2022-02" db="EMBL/GenBank/DDBJ databases">
        <authorList>
            <person name="King R."/>
        </authorList>
    </citation>
    <scope>NUCLEOTIDE SEQUENCE</scope>
</reference>
<evidence type="ECO:0000259" key="1">
    <source>
        <dbReference type="Pfam" id="PF12777"/>
    </source>
</evidence>
<dbReference type="AlphaFoldDB" id="A0A9P0IIH4"/>
<name>A0A9P0IIH4_SPOLI</name>
<dbReference type="PANTHER" id="PTHR45703:SF32">
    <property type="entry name" value="DYNEINS HEAVY CHAIN"/>
    <property type="match status" value="1"/>
</dbReference>
<sequence length="87" mass="10008">MVLEAVLILLQKEPTWAEAKRQLGDQYFLDRLREFDKDNISDKTLKKVGTYTVKPDFDPEIVGTVSAAAKSLCLWVRAIEKYGKIYK</sequence>
<dbReference type="Proteomes" id="UP001153321">
    <property type="component" value="Chromosome 8"/>
</dbReference>
<accession>A0A9P0IIH4</accession>
<feature type="domain" description="Dynein heavy chain coiled coil stalk" evidence="1">
    <location>
        <begin position="1"/>
        <end position="86"/>
    </location>
</feature>
<dbReference type="GO" id="GO:0030286">
    <property type="term" value="C:dynein complex"/>
    <property type="evidence" value="ECO:0007669"/>
    <property type="project" value="InterPro"/>
</dbReference>